<accession>A0ABR8Z5U7</accession>
<dbReference type="Proteomes" id="UP000661894">
    <property type="component" value="Unassembled WGS sequence"/>
</dbReference>
<dbReference type="EMBL" id="JACSPO010000015">
    <property type="protein sequence ID" value="MBD8063696.1"/>
    <property type="molecule type" value="Genomic_DNA"/>
</dbReference>
<evidence type="ECO:0000313" key="3">
    <source>
        <dbReference type="EMBL" id="MBD8063696.1"/>
    </source>
</evidence>
<keyword evidence="4" id="KW-1185">Reference proteome</keyword>
<protein>
    <submittedName>
        <fullName evidence="3">CAP domain-containing protein</fullName>
    </submittedName>
</protein>
<dbReference type="Pfam" id="PF00188">
    <property type="entry name" value="CAP"/>
    <property type="match status" value="1"/>
</dbReference>
<dbReference type="PANTHER" id="PTHR31157">
    <property type="entry name" value="SCP DOMAIN-CONTAINING PROTEIN"/>
    <property type="match status" value="1"/>
</dbReference>
<dbReference type="RefSeq" id="WP_251840793.1">
    <property type="nucleotide sequence ID" value="NZ_JACSPO010000015.1"/>
</dbReference>
<feature type="domain" description="SCP" evidence="2">
    <location>
        <begin position="179"/>
        <end position="289"/>
    </location>
</feature>
<dbReference type="InterPro" id="IPR035940">
    <property type="entry name" value="CAP_sf"/>
</dbReference>
<feature type="region of interest" description="Disordered" evidence="1">
    <location>
        <begin position="123"/>
        <end position="168"/>
    </location>
</feature>
<dbReference type="PANTHER" id="PTHR31157:SF1">
    <property type="entry name" value="SCP DOMAIN-CONTAINING PROTEIN"/>
    <property type="match status" value="1"/>
</dbReference>
<dbReference type="SUPFAM" id="SSF55797">
    <property type="entry name" value="PR-1-like"/>
    <property type="match status" value="1"/>
</dbReference>
<reference evidence="3 4" key="1">
    <citation type="submission" date="2020-08" db="EMBL/GenBank/DDBJ databases">
        <title>A Genomic Blueprint of the Chicken Gut Microbiome.</title>
        <authorList>
            <person name="Gilroy R."/>
            <person name="Ravi A."/>
            <person name="Getino M."/>
            <person name="Pursley I."/>
            <person name="Horton D.L."/>
            <person name="Alikhan N.-F."/>
            <person name="Baker D."/>
            <person name="Gharbi K."/>
            <person name="Hall N."/>
            <person name="Watson M."/>
            <person name="Adriaenssens E.M."/>
            <person name="Foster-Nyarko E."/>
            <person name="Jarju S."/>
            <person name="Secka A."/>
            <person name="Antonio M."/>
            <person name="Oren A."/>
            <person name="Chaudhuri R."/>
            <person name="La Ragione R.M."/>
            <person name="Hildebrand F."/>
            <person name="Pallen M.J."/>
        </authorList>
    </citation>
    <scope>NUCLEOTIDE SEQUENCE [LARGE SCALE GENOMIC DNA]</scope>
    <source>
        <strain evidence="3 4">Sa1BUA1</strain>
    </source>
</reference>
<feature type="compositionally biased region" description="Low complexity" evidence="1">
    <location>
        <begin position="134"/>
        <end position="150"/>
    </location>
</feature>
<organism evidence="3 4">
    <name type="scientific">Oceanitalea stevensii</name>
    <dbReference type="NCBI Taxonomy" id="2763072"/>
    <lineage>
        <taxon>Bacteria</taxon>
        <taxon>Bacillati</taxon>
        <taxon>Actinomycetota</taxon>
        <taxon>Actinomycetes</taxon>
        <taxon>Micrococcales</taxon>
        <taxon>Bogoriellaceae</taxon>
        <taxon>Georgenia</taxon>
    </lineage>
</organism>
<name>A0ABR8Z5U7_9MICO</name>
<feature type="compositionally biased region" description="Acidic residues" evidence="1">
    <location>
        <begin position="151"/>
        <end position="160"/>
    </location>
</feature>
<evidence type="ECO:0000259" key="2">
    <source>
        <dbReference type="Pfam" id="PF00188"/>
    </source>
</evidence>
<comment type="caution">
    <text evidence="3">The sequence shown here is derived from an EMBL/GenBank/DDBJ whole genome shotgun (WGS) entry which is preliminary data.</text>
</comment>
<gene>
    <name evidence="3" type="ORF">H9624_15355</name>
</gene>
<evidence type="ECO:0000256" key="1">
    <source>
        <dbReference type="SAM" id="MobiDB-lite"/>
    </source>
</evidence>
<sequence length="296" mass="30506">MAEPSSHRTVSRAERLAQRLRPYEQVAAPLQRRYRAGLAGALAVVLVAGATAAAVVDDDASAARADLAALGLETGNDVAPGITVPGSADLGLEPMDVDVELSKGDIQDIPDVVAAIEAEEEAERQAAAAREEAAAAASRSASRSPAPAAESSEETADDDAPAAAVSVGQGGERGAIGAMVNDFRAQNGLHTLGSDGTLDQVAQSWAEWMAANQTLQHNPNYRSEIGGGWSAAGENIVRNTGGASMSSSAITSWMVDWWKNSSVHRANMLNTKYTHVGVGYAMGSGGPYAVLLLGGR</sequence>
<evidence type="ECO:0000313" key="4">
    <source>
        <dbReference type="Proteomes" id="UP000661894"/>
    </source>
</evidence>
<proteinExistence type="predicted"/>
<dbReference type="CDD" id="cd05379">
    <property type="entry name" value="CAP_bacterial"/>
    <property type="match status" value="1"/>
</dbReference>
<dbReference type="InterPro" id="IPR014044">
    <property type="entry name" value="CAP_dom"/>
</dbReference>
<dbReference type="Gene3D" id="3.40.33.10">
    <property type="entry name" value="CAP"/>
    <property type="match status" value="1"/>
</dbReference>